<evidence type="ECO:0000256" key="1">
    <source>
        <dbReference type="SAM" id="Phobius"/>
    </source>
</evidence>
<feature type="transmembrane region" description="Helical" evidence="1">
    <location>
        <begin position="103"/>
        <end position="125"/>
    </location>
</feature>
<feature type="transmembrane region" description="Helical" evidence="1">
    <location>
        <begin position="73"/>
        <end position="91"/>
    </location>
</feature>
<dbReference type="EMBL" id="AOIU01000007">
    <property type="protein sequence ID" value="ELZ29414.1"/>
    <property type="molecule type" value="Genomic_DNA"/>
</dbReference>
<dbReference type="AlphaFoldDB" id="M0D5H4"/>
<evidence type="ECO:0000313" key="3">
    <source>
        <dbReference type="Proteomes" id="UP000011626"/>
    </source>
</evidence>
<keyword evidence="1" id="KW-0472">Membrane</keyword>
<keyword evidence="1" id="KW-0812">Transmembrane</keyword>
<reference evidence="2 3" key="1">
    <citation type="journal article" date="2014" name="PLoS Genet.">
        <title>Phylogenetically driven sequencing of extremely halophilic archaea reveals strategies for static and dynamic osmo-response.</title>
        <authorList>
            <person name="Becker E.A."/>
            <person name="Seitzer P.M."/>
            <person name="Tritt A."/>
            <person name="Larsen D."/>
            <person name="Krusor M."/>
            <person name="Yao A.I."/>
            <person name="Wu D."/>
            <person name="Madern D."/>
            <person name="Eisen J.A."/>
            <person name="Darling A.E."/>
            <person name="Facciotti M.T."/>
        </authorList>
    </citation>
    <scope>NUCLEOTIDE SEQUENCE [LARGE SCALE GENOMIC DNA]</scope>
    <source>
        <strain evidence="2 3">2-9-1</strain>
    </source>
</reference>
<name>M0D5H4_9EURY</name>
<accession>M0D5H4</accession>
<organism evidence="2 3">
    <name type="scientific">Halosimplex carlsbadense 2-9-1</name>
    <dbReference type="NCBI Taxonomy" id="797114"/>
    <lineage>
        <taxon>Archaea</taxon>
        <taxon>Methanobacteriati</taxon>
        <taxon>Methanobacteriota</taxon>
        <taxon>Stenosarchaea group</taxon>
        <taxon>Halobacteria</taxon>
        <taxon>Halobacteriales</taxon>
        <taxon>Haloarculaceae</taxon>
        <taxon>Halosimplex</taxon>
    </lineage>
</organism>
<comment type="caution">
    <text evidence="2">The sequence shown here is derived from an EMBL/GenBank/DDBJ whole genome shotgun (WGS) entry which is preliminary data.</text>
</comment>
<dbReference type="Proteomes" id="UP000011626">
    <property type="component" value="Unassembled WGS sequence"/>
</dbReference>
<feature type="transmembrane region" description="Helical" evidence="1">
    <location>
        <begin position="48"/>
        <end position="66"/>
    </location>
</feature>
<sequence length="143" mass="15067">MRAASLSLADRVAAVGLAVLAVGVYLHWGQDLVGTLGARPPWDVNGFYPGRALVLVPPLSYGLVRASRSVPRIEVGVLCVAAFLCVVYPPVRLLEAPGGYTPYYGFFLTTLSGLAFAVAATARYAEAFGIDPRPRGRSSAIDG</sequence>
<gene>
    <name evidence="2" type="ORF">C475_02724</name>
</gene>
<dbReference type="OrthoDB" id="373867at2157"/>
<proteinExistence type="predicted"/>
<evidence type="ECO:0008006" key="4">
    <source>
        <dbReference type="Google" id="ProtNLM"/>
    </source>
</evidence>
<dbReference type="RefSeq" id="WP_006882217.1">
    <property type="nucleotide sequence ID" value="NZ_AOIU01000007.1"/>
</dbReference>
<keyword evidence="3" id="KW-1185">Reference proteome</keyword>
<feature type="transmembrane region" description="Helical" evidence="1">
    <location>
        <begin position="12"/>
        <end position="28"/>
    </location>
</feature>
<protein>
    <recommendedName>
        <fullName evidence="4">DUF3995 domain-containing protein</fullName>
    </recommendedName>
</protein>
<keyword evidence="1" id="KW-1133">Transmembrane helix</keyword>
<evidence type="ECO:0000313" key="2">
    <source>
        <dbReference type="EMBL" id="ELZ29414.1"/>
    </source>
</evidence>